<evidence type="ECO:0000256" key="8">
    <source>
        <dbReference type="ARBA" id="ARBA00022884"/>
    </source>
</evidence>
<dbReference type="InterPro" id="IPR043519">
    <property type="entry name" value="NT_sf"/>
</dbReference>
<dbReference type="AlphaFoldDB" id="A0A2M6YRH8"/>
<dbReference type="Pfam" id="PF12627">
    <property type="entry name" value="PolyA_pol_RNAbd"/>
    <property type="match status" value="1"/>
</dbReference>
<evidence type="ECO:0000256" key="6">
    <source>
        <dbReference type="ARBA" id="ARBA00022741"/>
    </source>
</evidence>
<dbReference type="NCBIfam" id="TIGR00277">
    <property type="entry name" value="HDIG"/>
    <property type="match status" value="1"/>
</dbReference>
<evidence type="ECO:0000256" key="4">
    <source>
        <dbReference type="ARBA" id="ARBA00022695"/>
    </source>
</evidence>
<keyword evidence="6" id="KW-0547">Nucleotide-binding</keyword>
<evidence type="ECO:0008006" key="15">
    <source>
        <dbReference type="Google" id="ProtNLM"/>
    </source>
</evidence>
<sequence length="470" mass="53345">MRDTLSEALVKKIPAPVFNIFEKFTNSDYEIYLVGGGVRDLLLGRKIHDCDFTTNAHPEIIQNLIPDSFYDNVFGTVGTIIKTERGEEPASVPPLGGTSAGEEKYEITTYRTEQGYTDKRHPDKVSWGKSLDEDLERRELTINAMALRYTQGKLELVDLFEGQEDLKNKIIRAVGDPKERFSEDALRMMRAIRFSSELGFTIEPGTFSAIQSNASLLNHISKERIKDELFKILSSDFPSEGITLLLTSGLLQLIIPELIKGYGLSQAKHHIYDVWTHSLMSLKNCPSKDALVRLATLLHDVGKPIAAQGEGESRTFYNHEVVGARIARNIAKRLKFSKKEEEKLVTLVRWHQFTVDERQTDSAIRRFIRNVGKENLEDILALRVGDRLGGGAKETSWRLEKFKKRLEEVQIQPFSVTDLKINGHDVMEILGVPSGPQVGQILNQIFEEVVEKKIENEREILLSRLQEIKK</sequence>
<evidence type="ECO:0000256" key="9">
    <source>
        <dbReference type="RuleBase" id="RU003953"/>
    </source>
</evidence>
<gene>
    <name evidence="13" type="ORF">COT03_01290</name>
</gene>
<evidence type="ECO:0000256" key="3">
    <source>
        <dbReference type="ARBA" id="ARBA00022694"/>
    </source>
</evidence>
<dbReference type="InterPro" id="IPR032828">
    <property type="entry name" value="PolyA_RNA-bd"/>
</dbReference>
<feature type="domain" description="tRNA nucleotidyltransferase/poly(A) polymerase RNA and SrmB- binding" evidence="11">
    <location>
        <begin position="199"/>
        <end position="258"/>
    </location>
</feature>
<dbReference type="Proteomes" id="UP000229502">
    <property type="component" value="Unassembled WGS sequence"/>
</dbReference>
<dbReference type="GO" id="GO:0000166">
    <property type="term" value="F:nucleotide binding"/>
    <property type="evidence" value="ECO:0007669"/>
    <property type="project" value="UniProtKB-KW"/>
</dbReference>
<dbReference type="CDD" id="cd00077">
    <property type="entry name" value="HDc"/>
    <property type="match status" value="1"/>
</dbReference>
<comment type="cofactor">
    <cofactor evidence="1">
        <name>Mg(2+)</name>
        <dbReference type="ChEBI" id="CHEBI:18420"/>
    </cofactor>
</comment>
<dbReference type="CDD" id="cd05398">
    <property type="entry name" value="NT_ClassII-CCAase"/>
    <property type="match status" value="1"/>
</dbReference>
<dbReference type="InterPro" id="IPR002646">
    <property type="entry name" value="PolA_pol_head_dom"/>
</dbReference>
<evidence type="ECO:0000259" key="10">
    <source>
        <dbReference type="Pfam" id="PF01743"/>
    </source>
</evidence>
<dbReference type="GO" id="GO:0016779">
    <property type="term" value="F:nucleotidyltransferase activity"/>
    <property type="evidence" value="ECO:0007669"/>
    <property type="project" value="UniProtKB-KW"/>
</dbReference>
<keyword evidence="7" id="KW-0460">Magnesium</keyword>
<organism evidence="13 14">
    <name type="scientific">Candidatus Shapirobacteria bacterium CG07_land_8_20_14_0_80_39_18</name>
    <dbReference type="NCBI Taxonomy" id="1974882"/>
    <lineage>
        <taxon>Bacteria</taxon>
        <taxon>Candidatus Shapironibacteriota</taxon>
    </lineage>
</organism>
<keyword evidence="8 9" id="KW-0694">RNA-binding</keyword>
<keyword evidence="2 9" id="KW-0808">Transferase</keyword>
<dbReference type="GO" id="GO:0000049">
    <property type="term" value="F:tRNA binding"/>
    <property type="evidence" value="ECO:0007669"/>
    <property type="project" value="TreeGrafter"/>
</dbReference>
<keyword evidence="5" id="KW-0479">Metal-binding</keyword>
<evidence type="ECO:0000313" key="14">
    <source>
        <dbReference type="Proteomes" id="UP000229502"/>
    </source>
</evidence>
<reference evidence="14" key="1">
    <citation type="submission" date="2017-09" db="EMBL/GenBank/DDBJ databases">
        <title>Depth-based differentiation of microbial function through sediment-hosted aquifers and enrichment of novel symbionts in the deep terrestrial subsurface.</title>
        <authorList>
            <person name="Probst A.J."/>
            <person name="Ladd B."/>
            <person name="Jarett J.K."/>
            <person name="Geller-Mcgrath D.E."/>
            <person name="Sieber C.M.K."/>
            <person name="Emerson J.B."/>
            <person name="Anantharaman K."/>
            <person name="Thomas B.C."/>
            <person name="Malmstrom R."/>
            <person name="Stieglmeier M."/>
            <person name="Klingl A."/>
            <person name="Woyke T."/>
            <person name="Ryan C.M."/>
            <person name="Banfield J.F."/>
        </authorList>
    </citation>
    <scope>NUCLEOTIDE SEQUENCE [LARGE SCALE GENOMIC DNA]</scope>
</reference>
<comment type="caution">
    <text evidence="13">The sequence shown here is derived from an EMBL/GenBank/DDBJ whole genome shotgun (WGS) entry which is preliminary data.</text>
</comment>
<dbReference type="SUPFAM" id="SSF81301">
    <property type="entry name" value="Nucleotidyltransferase"/>
    <property type="match status" value="1"/>
</dbReference>
<comment type="similarity">
    <text evidence="9">Belongs to the tRNA nucleotidyltransferase/poly(A) polymerase family.</text>
</comment>
<evidence type="ECO:0000256" key="1">
    <source>
        <dbReference type="ARBA" id="ARBA00001946"/>
    </source>
</evidence>
<evidence type="ECO:0000256" key="2">
    <source>
        <dbReference type="ARBA" id="ARBA00022679"/>
    </source>
</evidence>
<evidence type="ECO:0000256" key="7">
    <source>
        <dbReference type="ARBA" id="ARBA00022842"/>
    </source>
</evidence>
<dbReference type="Gene3D" id="3.30.460.10">
    <property type="entry name" value="Beta Polymerase, domain 2"/>
    <property type="match status" value="1"/>
</dbReference>
<dbReference type="InterPro" id="IPR050264">
    <property type="entry name" value="Bact_CCA-adding_enz_type3_sf"/>
</dbReference>
<evidence type="ECO:0000259" key="11">
    <source>
        <dbReference type="Pfam" id="PF12627"/>
    </source>
</evidence>
<proteinExistence type="inferred from homology"/>
<name>A0A2M6YRH8_9BACT</name>
<dbReference type="PANTHER" id="PTHR46173">
    <property type="entry name" value="CCA TRNA NUCLEOTIDYLTRANSFERASE 1, MITOCHONDRIAL"/>
    <property type="match status" value="1"/>
</dbReference>
<evidence type="ECO:0000259" key="12">
    <source>
        <dbReference type="Pfam" id="PF13735"/>
    </source>
</evidence>
<dbReference type="InterPro" id="IPR032810">
    <property type="entry name" value="CCA-adding_enz_C"/>
</dbReference>
<protein>
    <recommendedName>
        <fullName evidence="15">HD domain-containing protein</fullName>
    </recommendedName>
</protein>
<dbReference type="GO" id="GO:0008033">
    <property type="term" value="P:tRNA processing"/>
    <property type="evidence" value="ECO:0007669"/>
    <property type="project" value="UniProtKB-KW"/>
</dbReference>
<dbReference type="Gene3D" id="1.10.246.80">
    <property type="match status" value="1"/>
</dbReference>
<keyword evidence="3" id="KW-0819">tRNA processing</keyword>
<dbReference type="Pfam" id="PF13735">
    <property type="entry name" value="tRNA_NucTran2_2"/>
    <property type="match status" value="1"/>
</dbReference>
<dbReference type="EMBL" id="PEWZ01000066">
    <property type="protein sequence ID" value="PIU35446.1"/>
    <property type="molecule type" value="Genomic_DNA"/>
</dbReference>
<dbReference type="SUPFAM" id="SSF81891">
    <property type="entry name" value="Poly A polymerase C-terminal region-like"/>
    <property type="match status" value="1"/>
</dbReference>
<dbReference type="Pfam" id="PF01743">
    <property type="entry name" value="PolyA_pol"/>
    <property type="match status" value="1"/>
</dbReference>
<feature type="domain" description="CCA-adding enzyme C-terminal" evidence="12">
    <location>
        <begin position="327"/>
        <end position="463"/>
    </location>
</feature>
<keyword evidence="4" id="KW-0548">Nucleotidyltransferase</keyword>
<dbReference type="InterPro" id="IPR006675">
    <property type="entry name" value="HDIG_dom"/>
</dbReference>
<evidence type="ECO:0000313" key="13">
    <source>
        <dbReference type="EMBL" id="PIU35446.1"/>
    </source>
</evidence>
<dbReference type="GO" id="GO:0046872">
    <property type="term" value="F:metal ion binding"/>
    <property type="evidence" value="ECO:0007669"/>
    <property type="project" value="UniProtKB-KW"/>
</dbReference>
<accession>A0A2M6YRH8</accession>
<dbReference type="Gene3D" id="1.10.3090.10">
    <property type="entry name" value="cca-adding enzyme, domain 2"/>
    <property type="match status" value="1"/>
</dbReference>
<dbReference type="InterPro" id="IPR003607">
    <property type="entry name" value="HD/PDEase_dom"/>
</dbReference>
<dbReference type="PANTHER" id="PTHR46173:SF1">
    <property type="entry name" value="CCA TRNA NUCLEOTIDYLTRANSFERASE 1, MITOCHONDRIAL"/>
    <property type="match status" value="1"/>
</dbReference>
<evidence type="ECO:0000256" key="5">
    <source>
        <dbReference type="ARBA" id="ARBA00022723"/>
    </source>
</evidence>
<feature type="domain" description="Poly A polymerase head" evidence="10">
    <location>
        <begin position="31"/>
        <end position="172"/>
    </location>
</feature>